<evidence type="ECO:0000256" key="3">
    <source>
        <dbReference type="ARBA" id="ARBA00023002"/>
    </source>
</evidence>
<evidence type="ECO:0000256" key="2">
    <source>
        <dbReference type="ARBA" id="ARBA00022643"/>
    </source>
</evidence>
<reference evidence="4 5" key="1">
    <citation type="submission" date="2019-08" db="EMBL/GenBank/DDBJ databases">
        <title>Genome sequence of Gillisia hiemivivida IC154 (type strain).</title>
        <authorList>
            <person name="Bowman J.P."/>
        </authorList>
    </citation>
    <scope>NUCLEOTIDE SEQUENCE [LARGE SCALE GENOMIC DNA]</scope>
    <source>
        <strain evidence="4 5">IC154</strain>
    </source>
</reference>
<dbReference type="OrthoDB" id="9778912at2"/>
<evidence type="ECO:0000313" key="4">
    <source>
        <dbReference type="EMBL" id="TXD94290.1"/>
    </source>
</evidence>
<keyword evidence="5" id="KW-1185">Reference proteome</keyword>
<dbReference type="GO" id="GO:0018580">
    <property type="term" value="F:nitronate monooxygenase activity"/>
    <property type="evidence" value="ECO:0007669"/>
    <property type="project" value="InterPro"/>
</dbReference>
<dbReference type="CDD" id="cd04730">
    <property type="entry name" value="NPD_like"/>
    <property type="match status" value="1"/>
</dbReference>
<dbReference type="SUPFAM" id="SSF51412">
    <property type="entry name" value="Inosine monophosphate dehydrogenase (IMPDH)"/>
    <property type="match status" value="1"/>
</dbReference>
<dbReference type="AlphaFoldDB" id="A0A5C6ZVM3"/>
<proteinExistence type="predicted"/>
<name>A0A5C6ZVM3_9FLAO</name>
<dbReference type="EMBL" id="VORY01000005">
    <property type="protein sequence ID" value="TXD94290.1"/>
    <property type="molecule type" value="Genomic_DNA"/>
</dbReference>
<dbReference type="PANTHER" id="PTHR32332:SF20">
    <property type="entry name" value="2-NITROPROPANE DIOXYGENASE-LIKE PROTEIN"/>
    <property type="match status" value="1"/>
</dbReference>
<dbReference type="Gene3D" id="3.20.20.70">
    <property type="entry name" value="Aldolase class I"/>
    <property type="match status" value="1"/>
</dbReference>
<dbReference type="PANTHER" id="PTHR32332">
    <property type="entry name" value="2-NITROPROPANE DIOXYGENASE"/>
    <property type="match status" value="1"/>
</dbReference>
<dbReference type="Pfam" id="PF03060">
    <property type="entry name" value="NMO"/>
    <property type="match status" value="1"/>
</dbReference>
<keyword evidence="2" id="KW-0288">FMN</keyword>
<protein>
    <submittedName>
        <fullName evidence="4">Nitronate monooxygenase</fullName>
    </submittedName>
</protein>
<dbReference type="SMART" id="SM01240">
    <property type="entry name" value="IMPDH"/>
    <property type="match status" value="1"/>
</dbReference>
<keyword evidence="4" id="KW-0503">Monooxygenase</keyword>
<sequence>MQNRITELFNIKYPLIQAGMIWASGWKLASAVSNNGGLGIIGAGSMYPEILREHIQKCKKATDFPFAVNVPMLYPDIDKVIEIIIEEGVQIVFTSAGNPKTWTKHLQSHGIKVVHVVSSVKFALKSQEAGVDAVVAEGFEAGGHNGRDETTTFTLIPMVKEQLKIPLIAAGGIATGRGMLAAMVLGADAVQIGSRFVASNEASSHQNFKNRVVEAKEGDTQLTLKELAPVRMIKNKFFNEIQELYQTVPTKEELMTLLGRARAKKGMFEGDMEDGELEIGQISGLIHDIKPAREIIQEIIAEFDIAKLEVANF</sequence>
<comment type="caution">
    <text evidence="4">The sequence shown here is derived from an EMBL/GenBank/DDBJ whole genome shotgun (WGS) entry which is preliminary data.</text>
</comment>
<accession>A0A5C6ZVM3</accession>
<evidence type="ECO:0000256" key="1">
    <source>
        <dbReference type="ARBA" id="ARBA00022630"/>
    </source>
</evidence>
<dbReference type="InterPro" id="IPR013785">
    <property type="entry name" value="Aldolase_TIM"/>
</dbReference>
<dbReference type="InterPro" id="IPR004136">
    <property type="entry name" value="NMO"/>
</dbReference>
<keyword evidence="1" id="KW-0285">Flavoprotein</keyword>
<dbReference type="RefSeq" id="WP_146931160.1">
    <property type="nucleotide sequence ID" value="NZ_CBCSHZ010000024.1"/>
</dbReference>
<dbReference type="Proteomes" id="UP000321367">
    <property type="component" value="Unassembled WGS sequence"/>
</dbReference>
<organism evidence="4 5">
    <name type="scientific">Gillisia hiemivivida</name>
    <dbReference type="NCBI Taxonomy" id="291190"/>
    <lineage>
        <taxon>Bacteria</taxon>
        <taxon>Pseudomonadati</taxon>
        <taxon>Bacteroidota</taxon>
        <taxon>Flavobacteriia</taxon>
        <taxon>Flavobacteriales</taxon>
        <taxon>Flavobacteriaceae</taxon>
        <taxon>Gillisia</taxon>
    </lineage>
</organism>
<keyword evidence="3" id="KW-0560">Oxidoreductase</keyword>
<gene>
    <name evidence="4" type="ORF">ES724_06465</name>
</gene>
<evidence type="ECO:0000313" key="5">
    <source>
        <dbReference type="Proteomes" id="UP000321367"/>
    </source>
</evidence>